<proteinExistence type="predicted"/>
<feature type="non-terminal residue" evidence="3">
    <location>
        <position position="707"/>
    </location>
</feature>
<name>A0A074WJ63_9PEZI</name>
<dbReference type="RefSeq" id="XP_013427438.1">
    <property type="nucleotide sequence ID" value="XM_013571984.1"/>
</dbReference>
<dbReference type="AlphaFoldDB" id="A0A074WJ63"/>
<sequence length="707" mass="82687">MQLRRSHSLSTQGRTRATRPPAPGPWSRQQPPLDYQTGLTDDDETESDIPSSPPVLPSNYPAAPQHVIPLEDELAYEAEAFFHASQSKIARRCLHQLSFESSRIQHMSRIAQGHDQRLLKAQAFSIWAAKLLDRRQAAETEQFFEQYERRATRARDLFLLNKAFTHWAQSTSDEVARTSVARRHILRTRYFNAWRDISAVNDLKCRRLGLRKWFSVWRTNAARKAVDNERAVAVFEENLVRRIWWKWFWAFCERKAPVWHDYRAKQSCLHRLTGAVTRLRQHGAAATNMRNNNLLRKTFSALVARKTAIQSLDRSAEEHHRVNLVNNCFHHIVQESKLGHASKEISAVVSSRLLTTAISVWQLNTQLTQQAAAVDRRRILQNAWTNWNDNLRARALTTKIDDRVVLENLYKWVLQSRLALFRRVMDAKLQERALQTLSLRLVEQCFHLEEAAMIFKEHKRRRTLASVMLRFHGISRAEEMMERQAIEFRNTRVMNAVLPIWTQRTQHLMKLDRWSNDARFYCLANSTIKKWKDATSQAQRNKRRDAYVQIRGRVKLRMVRDCFAVWRERASVVRQLDATALEQVNNRHVNAGIAIFSLWRDKTQQNNQLSVQAEEFSARLLFLRTIATLLSKGQEVLLHHAQALTLRAQTVDLLATGTLKKLKWALFCQRRNLDSAAALEQRNSQQHRRNMLRYWAEQASRRRAART</sequence>
<protein>
    <submittedName>
        <fullName evidence="3">Sfi1 spindle body</fullName>
    </submittedName>
</protein>
<feature type="domain" description="Sfi1 spindle body" evidence="2">
    <location>
        <begin position="133"/>
        <end position="699"/>
    </location>
</feature>
<reference evidence="3 4" key="1">
    <citation type="journal article" date="2014" name="BMC Genomics">
        <title>Genome sequencing of four Aureobasidium pullulans varieties: biotechnological potential, stress tolerance, and description of new species.</title>
        <authorList>
            <person name="Gostin Ar C."/>
            <person name="Ohm R.A."/>
            <person name="Kogej T."/>
            <person name="Sonjak S."/>
            <person name="Turk M."/>
            <person name="Zajc J."/>
            <person name="Zalar P."/>
            <person name="Grube M."/>
            <person name="Sun H."/>
            <person name="Han J."/>
            <person name="Sharma A."/>
            <person name="Chiniquy J."/>
            <person name="Ngan C.Y."/>
            <person name="Lipzen A."/>
            <person name="Barry K."/>
            <person name="Grigoriev I.V."/>
            <person name="Gunde-Cimerman N."/>
        </authorList>
    </citation>
    <scope>NUCLEOTIDE SEQUENCE [LARGE SCALE GENOMIC DNA]</scope>
    <source>
        <strain evidence="3 4">CBS 147.97</strain>
    </source>
</reference>
<dbReference type="OrthoDB" id="5215300at2759"/>
<organism evidence="3 4">
    <name type="scientific">Aureobasidium namibiae CBS 147.97</name>
    <dbReference type="NCBI Taxonomy" id="1043004"/>
    <lineage>
        <taxon>Eukaryota</taxon>
        <taxon>Fungi</taxon>
        <taxon>Dikarya</taxon>
        <taxon>Ascomycota</taxon>
        <taxon>Pezizomycotina</taxon>
        <taxon>Dothideomycetes</taxon>
        <taxon>Dothideomycetidae</taxon>
        <taxon>Dothideales</taxon>
        <taxon>Saccotheciaceae</taxon>
        <taxon>Aureobasidium</taxon>
    </lineage>
</organism>
<accession>A0A074WJ63</accession>
<feature type="region of interest" description="Disordered" evidence="1">
    <location>
        <begin position="1"/>
        <end position="63"/>
    </location>
</feature>
<evidence type="ECO:0000259" key="2">
    <source>
        <dbReference type="Pfam" id="PF08457"/>
    </source>
</evidence>
<dbReference type="STRING" id="1043004.A0A074WJ63"/>
<dbReference type="Proteomes" id="UP000027730">
    <property type="component" value="Unassembled WGS sequence"/>
</dbReference>
<evidence type="ECO:0000313" key="3">
    <source>
        <dbReference type="EMBL" id="KEQ73155.1"/>
    </source>
</evidence>
<dbReference type="HOGENOM" id="CLU_007577_1_0_1"/>
<dbReference type="InterPro" id="IPR013665">
    <property type="entry name" value="Sfi1_dom"/>
</dbReference>
<keyword evidence="4" id="KW-1185">Reference proteome</keyword>
<gene>
    <name evidence="3" type="ORF">M436DRAFT_46126</name>
</gene>
<dbReference type="EMBL" id="KL584709">
    <property type="protein sequence ID" value="KEQ73155.1"/>
    <property type="molecule type" value="Genomic_DNA"/>
</dbReference>
<evidence type="ECO:0000313" key="4">
    <source>
        <dbReference type="Proteomes" id="UP000027730"/>
    </source>
</evidence>
<dbReference type="Pfam" id="PF08457">
    <property type="entry name" value="Sfi1"/>
    <property type="match status" value="1"/>
</dbReference>
<dbReference type="GeneID" id="25410454"/>
<evidence type="ECO:0000256" key="1">
    <source>
        <dbReference type="SAM" id="MobiDB-lite"/>
    </source>
</evidence>